<keyword evidence="1" id="KW-0732">Signal</keyword>
<dbReference type="PROSITE" id="PS51257">
    <property type="entry name" value="PROKAR_LIPOPROTEIN"/>
    <property type="match status" value="1"/>
</dbReference>
<proteinExistence type="predicted"/>
<dbReference type="EMBL" id="CP035033">
    <property type="protein sequence ID" value="QAB15515.1"/>
    <property type="molecule type" value="Genomic_DNA"/>
</dbReference>
<sequence length="120" mass="13574">MRNIYVFKQFPFKLFLLSGLAILLVGCSGVQTKEIGDDTYQLVNFYSEPPRDFDSFTIESEADELCPLGYLVLTKNAGKAAEFGYNDFSCAAGQNCDYVLEWRIHCEERAKPDFSVFGKT</sequence>
<feature type="signal peptide" evidence="1">
    <location>
        <begin position="1"/>
        <end position="32"/>
    </location>
</feature>
<accession>A0A410H3L8</accession>
<protein>
    <recommendedName>
        <fullName evidence="4">Lipoprotein</fullName>
    </recommendedName>
</protein>
<name>A0A410H3L8_9GAMM</name>
<dbReference type="KEGG" id="htr:EPV75_07470"/>
<gene>
    <name evidence="2" type="ORF">EPV75_07470</name>
</gene>
<reference evidence="2 3" key="1">
    <citation type="journal article" date="2018" name="Environ. Microbiol.">
        <title>Genomes of ubiquitous marine and hypersaline Hydrogenovibrio, Thiomicrorhabdus and Thiomicrospira spp. encode a diversity of mechanisms to sustain chemolithoautotrophy in heterogeneous environments.</title>
        <authorList>
            <person name="Scott K.M."/>
            <person name="Williams J."/>
            <person name="Porter C.M.B."/>
            <person name="Russel S."/>
            <person name="Harmer T.L."/>
            <person name="Paul J.H."/>
            <person name="Antonen K.M."/>
            <person name="Bridges M.K."/>
            <person name="Camper G.J."/>
            <person name="Campla C.K."/>
            <person name="Casella L.G."/>
            <person name="Chase E."/>
            <person name="Conrad J.W."/>
            <person name="Cruz M.C."/>
            <person name="Dunlap D.S."/>
            <person name="Duran L."/>
            <person name="Fahsbender E.M."/>
            <person name="Goldsmith D.B."/>
            <person name="Keeley R.F."/>
            <person name="Kondoff M.R."/>
            <person name="Kussy B.I."/>
            <person name="Lane M.K."/>
            <person name="Lawler S."/>
            <person name="Leigh B.A."/>
            <person name="Lewis C."/>
            <person name="Lostal L.M."/>
            <person name="Marking D."/>
            <person name="Mancera P.A."/>
            <person name="McClenthan E.C."/>
            <person name="McIntyre E.A."/>
            <person name="Mine J.A."/>
            <person name="Modi S."/>
            <person name="Moore B.D."/>
            <person name="Morgan W.A."/>
            <person name="Nelson K.M."/>
            <person name="Nguyen K.N."/>
            <person name="Ogburn N."/>
            <person name="Parrino D.G."/>
            <person name="Pedapudi A.D."/>
            <person name="Pelham R.P."/>
            <person name="Preece A.M."/>
            <person name="Rampersad E.A."/>
            <person name="Richardson J.C."/>
            <person name="Rodgers C.M."/>
            <person name="Schaffer B.L."/>
            <person name="Sheridan N.E."/>
            <person name="Solone M.R."/>
            <person name="Staley Z.R."/>
            <person name="Tabuchi M."/>
            <person name="Waide R.J."/>
            <person name="Wanjugi P.W."/>
            <person name="Young S."/>
            <person name="Clum A."/>
            <person name="Daum C."/>
            <person name="Huntemann M."/>
            <person name="Ivanova N."/>
            <person name="Kyrpides N."/>
            <person name="Mikhailova N."/>
            <person name="Palaniappan K."/>
            <person name="Pillay M."/>
            <person name="Reddy T.B.K."/>
            <person name="Shapiro N."/>
            <person name="Stamatis D."/>
            <person name="Varghese N."/>
            <person name="Woyke T."/>
            <person name="Boden R."/>
            <person name="Freyermuth S.K."/>
            <person name="Kerfeld C.A."/>
        </authorList>
    </citation>
    <scope>NUCLEOTIDE SEQUENCE [LARGE SCALE GENOMIC DNA]</scope>
    <source>
        <strain evidence="2 3">JR-2</strain>
    </source>
</reference>
<dbReference type="Proteomes" id="UP000285478">
    <property type="component" value="Chromosome"/>
</dbReference>
<evidence type="ECO:0000313" key="2">
    <source>
        <dbReference type="EMBL" id="QAB15515.1"/>
    </source>
</evidence>
<evidence type="ECO:0008006" key="4">
    <source>
        <dbReference type="Google" id="ProtNLM"/>
    </source>
</evidence>
<evidence type="ECO:0000256" key="1">
    <source>
        <dbReference type="SAM" id="SignalP"/>
    </source>
</evidence>
<dbReference type="RefSeq" id="WP_029938268.1">
    <property type="nucleotide sequence ID" value="NZ_CP035033.1"/>
</dbReference>
<evidence type="ECO:0000313" key="3">
    <source>
        <dbReference type="Proteomes" id="UP000285478"/>
    </source>
</evidence>
<organism evidence="2 3">
    <name type="scientific">Hydrogenovibrio thermophilus</name>
    <dbReference type="NCBI Taxonomy" id="265883"/>
    <lineage>
        <taxon>Bacteria</taxon>
        <taxon>Pseudomonadati</taxon>
        <taxon>Pseudomonadota</taxon>
        <taxon>Gammaproteobacteria</taxon>
        <taxon>Thiotrichales</taxon>
        <taxon>Piscirickettsiaceae</taxon>
        <taxon>Hydrogenovibrio</taxon>
    </lineage>
</organism>
<feature type="chain" id="PRO_5019078530" description="Lipoprotein" evidence="1">
    <location>
        <begin position="33"/>
        <end position="120"/>
    </location>
</feature>
<dbReference type="AlphaFoldDB" id="A0A410H3L8"/>
<keyword evidence="3" id="KW-1185">Reference proteome</keyword>